<evidence type="ECO:0000313" key="1">
    <source>
        <dbReference type="EMBL" id="GAA2913065.1"/>
    </source>
</evidence>
<organism evidence="1 2">
    <name type="scientific">Streptosporangium fragile</name>
    <dbReference type="NCBI Taxonomy" id="46186"/>
    <lineage>
        <taxon>Bacteria</taxon>
        <taxon>Bacillati</taxon>
        <taxon>Actinomycetota</taxon>
        <taxon>Actinomycetes</taxon>
        <taxon>Streptosporangiales</taxon>
        <taxon>Streptosporangiaceae</taxon>
        <taxon>Streptosporangium</taxon>
    </lineage>
</organism>
<dbReference type="RefSeq" id="WP_344982120.1">
    <property type="nucleotide sequence ID" value="NZ_BAAAVI010000121.1"/>
</dbReference>
<evidence type="ECO:0000313" key="2">
    <source>
        <dbReference type="Proteomes" id="UP001500831"/>
    </source>
</evidence>
<comment type="caution">
    <text evidence="1">The sequence shown here is derived from an EMBL/GenBank/DDBJ whole genome shotgun (WGS) entry which is preliminary data.</text>
</comment>
<sequence>MQRPLKDQLFNLDKVTMIATRLRQAKASFRPEDFIDEVMDRLGDLELKQRITWISEVLERHLPDDYRPAVGALLRSLPAPCDPALSDGDFGDFIYAPYSEFVARRGCTDTDLAYSLDALKQITTRFSAEDAIRTFINAYPDHTMNTLIEWTRDKHYHVRRLCSEGTRPRLPWSRRLSVPASAAIPILDNLFDDRTRFVTRSVANHLNDIAKSDPDLVVETLHRWRTTGRQEPREMNYIIRHATRTLVKTGHRDTLGLLGIDPDRRVTVTDLTIPPTVHLGAALDISITVHAAETSEAIIDYAVHFAGPPGRPGGRKVYKLRRLTVPAGHSVTLAKTHPLRAGMSTRTIHAGEHAIEVLVNGTPRAKRSFQVIQP</sequence>
<dbReference type="InterPro" id="IPR016024">
    <property type="entry name" value="ARM-type_fold"/>
</dbReference>
<accession>A0ABP6IXW8</accession>
<evidence type="ECO:0008006" key="3">
    <source>
        <dbReference type="Google" id="ProtNLM"/>
    </source>
</evidence>
<dbReference type="SUPFAM" id="SSF48371">
    <property type="entry name" value="ARM repeat"/>
    <property type="match status" value="1"/>
</dbReference>
<name>A0ABP6IXW8_9ACTN</name>
<gene>
    <name evidence="1" type="ORF">GCM10010517_79620</name>
</gene>
<protein>
    <recommendedName>
        <fullName evidence="3">DNA alkylation repair protein</fullName>
    </recommendedName>
</protein>
<dbReference type="EMBL" id="BAAAVI010000121">
    <property type="protein sequence ID" value="GAA2913065.1"/>
    <property type="molecule type" value="Genomic_DNA"/>
</dbReference>
<dbReference type="Gene3D" id="1.25.40.290">
    <property type="entry name" value="ARM repeat domains"/>
    <property type="match status" value="1"/>
</dbReference>
<dbReference type="InterPro" id="IPR014825">
    <property type="entry name" value="DNA_alkylation"/>
</dbReference>
<reference evidence="2" key="1">
    <citation type="journal article" date="2019" name="Int. J. Syst. Evol. Microbiol.">
        <title>The Global Catalogue of Microorganisms (GCM) 10K type strain sequencing project: providing services to taxonomists for standard genome sequencing and annotation.</title>
        <authorList>
            <consortium name="The Broad Institute Genomics Platform"/>
            <consortium name="The Broad Institute Genome Sequencing Center for Infectious Disease"/>
            <person name="Wu L."/>
            <person name="Ma J."/>
        </authorList>
    </citation>
    <scope>NUCLEOTIDE SEQUENCE [LARGE SCALE GENOMIC DNA]</scope>
    <source>
        <strain evidence="2">JCM 6242</strain>
    </source>
</reference>
<proteinExistence type="predicted"/>
<dbReference type="Pfam" id="PF08713">
    <property type="entry name" value="DNA_alkylation"/>
    <property type="match status" value="1"/>
</dbReference>
<dbReference type="Proteomes" id="UP001500831">
    <property type="component" value="Unassembled WGS sequence"/>
</dbReference>
<keyword evidence="2" id="KW-1185">Reference proteome</keyword>